<evidence type="ECO:0000313" key="3">
    <source>
        <dbReference type="EMBL" id="OAD64815.1"/>
    </source>
</evidence>
<name>A0AAP5WDU9_9LACO</name>
<evidence type="ECO:0000313" key="5">
    <source>
        <dbReference type="Proteomes" id="UP001275867"/>
    </source>
</evidence>
<feature type="transmembrane region" description="Helical" evidence="1">
    <location>
        <begin position="119"/>
        <end position="141"/>
    </location>
</feature>
<keyword evidence="1" id="KW-0472">Membrane</keyword>
<gene>
    <name evidence="3" type="ORF">A7K95_02745</name>
    <name evidence="2" type="ORF">GA842_07590</name>
</gene>
<reference evidence="3 4" key="1">
    <citation type="submission" date="2016-05" db="EMBL/GenBank/DDBJ databases">
        <title>Draft genome sequence of Pediococcus parvulus 2.6, a probiotic beta-glucan producer strain.</title>
        <authorList>
            <person name="Mohedano M.L."/>
            <person name="Perez-Ramos A."/>
            <person name="Duenas M.T."/>
            <person name="Lamontanara A."/>
            <person name="Orru L."/>
            <person name="Spano G."/>
            <person name="Capozzi V."/>
            <person name="Lopez P."/>
        </authorList>
    </citation>
    <scope>NUCLEOTIDE SEQUENCE [LARGE SCALE GENOMIC DNA]</scope>
    <source>
        <strain evidence="3 4">2.6</strain>
    </source>
</reference>
<reference evidence="2" key="2">
    <citation type="submission" date="2019-10" db="EMBL/GenBank/DDBJ databases">
        <title>Malate fermentation in French cider.</title>
        <authorList>
            <person name="Cousin F.J."/>
            <person name="Medina Fernandez S."/>
            <person name="Misery B."/>
            <person name="Laplace J.-M."/>
            <person name="Cretenet M."/>
        </authorList>
    </citation>
    <scope>NUCLEOTIDE SEQUENCE</scope>
    <source>
        <strain evidence="2">UCMA15901</strain>
    </source>
</reference>
<dbReference type="Proteomes" id="UP000077280">
    <property type="component" value="Unassembled WGS sequence"/>
</dbReference>
<organism evidence="2 5">
    <name type="scientific">Pediococcus parvulus</name>
    <dbReference type="NCBI Taxonomy" id="54062"/>
    <lineage>
        <taxon>Bacteria</taxon>
        <taxon>Bacillati</taxon>
        <taxon>Bacillota</taxon>
        <taxon>Bacilli</taxon>
        <taxon>Lactobacillales</taxon>
        <taxon>Lactobacillaceae</taxon>
        <taxon>Pediococcus</taxon>
    </lineage>
</organism>
<dbReference type="AlphaFoldDB" id="A0AAP5WDU9"/>
<keyword evidence="1" id="KW-0812">Transmembrane</keyword>
<dbReference type="SUPFAM" id="SSF158560">
    <property type="entry name" value="BH3980-like"/>
    <property type="match status" value="1"/>
</dbReference>
<dbReference type="Proteomes" id="UP001275867">
    <property type="component" value="Unassembled WGS sequence"/>
</dbReference>
<keyword evidence="1" id="KW-1133">Transmembrane helix</keyword>
<feature type="transmembrane region" description="Helical" evidence="1">
    <location>
        <begin position="94"/>
        <end position="113"/>
    </location>
</feature>
<proteinExistence type="predicted"/>
<keyword evidence="4" id="KW-1185">Reference proteome</keyword>
<accession>A0AAP5WDU9</accession>
<dbReference type="RefSeq" id="WP_068804994.1">
    <property type="nucleotide sequence ID" value="NZ_LXND01000021.1"/>
</dbReference>
<evidence type="ECO:0000256" key="1">
    <source>
        <dbReference type="SAM" id="Phobius"/>
    </source>
</evidence>
<dbReference type="EMBL" id="WERX01000023">
    <property type="protein sequence ID" value="MDV7694731.1"/>
    <property type="molecule type" value="Genomic_DNA"/>
</dbReference>
<dbReference type="EMBL" id="LXND01000021">
    <property type="protein sequence ID" value="OAD64815.1"/>
    <property type="molecule type" value="Genomic_DNA"/>
</dbReference>
<sequence>MKKANQYQQEINQLKTQLNSSDSRYFEKLQTYILSQNIFYNDETINLQLLSMLQDLIDAEKDNSDATELFGNDPQSMANEILAQLPKPKLRDQLSMSTLVIAISWFFLLLSSTSTTSGIIINLWAFILAPFLELITISLILKILHKSVY</sequence>
<evidence type="ECO:0000313" key="4">
    <source>
        <dbReference type="Proteomes" id="UP000077280"/>
    </source>
</evidence>
<protein>
    <submittedName>
        <fullName evidence="2">Uncharacterized protein</fullName>
    </submittedName>
</protein>
<comment type="caution">
    <text evidence="2">The sequence shown here is derived from an EMBL/GenBank/DDBJ whole genome shotgun (WGS) entry which is preliminary data.</text>
</comment>
<evidence type="ECO:0000313" key="2">
    <source>
        <dbReference type="EMBL" id="MDV7694731.1"/>
    </source>
</evidence>